<dbReference type="EMBL" id="BARU01022511">
    <property type="protein sequence ID" value="GAH57661.1"/>
    <property type="molecule type" value="Genomic_DNA"/>
</dbReference>
<proteinExistence type="predicted"/>
<comment type="caution">
    <text evidence="1">The sequence shown here is derived from an EMBL/GenBank/DDBJ whole genome shotgun (WGS) entry which is preliminary data.</text>
</comment>
<gene>
    <name evidence="1" type="ORF">S03H2_36662</name>
</gene>
<organism evidence="1">
    <name type="scientific">marine sediment metagenome</name>
    <dbReference type="NCBI Taxonomy" id="412755"/>
    <lineage>
        <taxon>unclassified sequences</taxon>
        <taxon>metagenomes</taxon>
        <taxon>ecological metagenomes</taxon>
    </lineage>
</organism>
<accession>X1GIC2</accession>
<dbReference type="AlphaFoldDB" id="X1GIC2"/>
<protein>
    <submittedName>
        <fullName evidence="1">Uncharacterized protein</fullName>
    </submittedName>
</protein>
<reference evidence="1" key="1">
    <citation type="journal article" date="2014" name="Front. Microbiol.">
        <title>High frequency of phylogenetically diverse reductive dehalogenase-homologous genes in deep subseafloor sedimentary metagenomes.</title>
        <authorList>
            <person name="Kawai M."/>
            <person name="Futagami T."/>
            <person name="Toyoda A."/>
            <person name="Takaki Y."/>
            <person name="Nishi S."/>
            <person name="Hori S."/>
            <person name="Arai W."/>
            <person name="Tsubouchi T."/>
            <person name="Morono Y."/>
            <person name="Uchiyama I."/>
            <person name="Ito T."/>
            <person name="Fujiyama A."/>
            <person name="Inagaki F."/>
            <person name="Takami H."/>
        </authorList>
    </citation>
    <scope>NUCLEOTIDE SEQUENCE</scope>
    <source>
        <strain evidence="1">Expedition CK06-06</strain>
    </source>
</reference>
<name>X1GIC2_9ZZZZ</name>
<evidence type="ECO:0000313" key="1">
    <source>
        <dbReference type="EMBL" id="GAH57661.1"/>
    </source>
</evidence>
<sequence length="72" mass="8382">MKALEFKTRIKNNQIQIPIGVQSELKSNKDKDIRVIVLLDDSDIYNDFVFQETTSKQFLKGYADSDSIYDSY</sequence>